<gene>
    <name evidence="2" type="ORF">N790_08480</name>
</gene>
<keyword evidence="3" id="KW-1185">Reference proteome</keyword>
<evidence type="ECO:0000256" key="1">
    <source>
        <dbReference type="SAM" id="MobiDB-lite"/>
    </source>
</evidence>
<accession>A0A091BQA5</accession>
<feature type="region of interest" description="Disordered" evidence="1">
    <location>
        <begin position="69"/>
        <end position="89"/>
    </location>
</feature>
<reference evidence="2 3" key="1">
    <citation type="submission" date="2013-09" db="EMBL/GenBank/DDBJ databases">
        <title>Genome sequencing of Arenimonas malthae.</title>
        <authorList>
            <person name="Chen F."/>
            <person name="Wang G."/>
        </authorList>
    </citation>
    <scope>NUCLEOTIDE SEQUENCE [LARGE SCALE GENOMIC DNA]</scope>
    <source>
        <strain evidence="2 3">CC-JY-1</strain>
    </source>
</reference>
<dbReference type="PATRIC" id="fig|1384054.3.peg.1757"/>
<dbReference type="OrthoDB" id="5459344at2"/>
<dbReference type="InterPro" id="IPR029024">
    <property type="entry name" value="TerB-like"/>
</dbReference>
<dbReference type="Pfam" id="PF04391">
    <property type="entry name" value="DUF533"/>
    <property type="match status" value="1"/>
</dbReference>
<dbReference type="InterPro" id="IPR007486">
    <property type="entry name" value="YebE"/>
</dbReference>
<comment type="caution">
    <text evidence="2">The sequence shown here is derived from an EMBL/GenBank/DDBJ whole genome shotgun (WGS) entry which is preliminary data.</text>
</comment>
<feature type="compositionally biased region" description="Low complexity" evidence="1">
    <location>
        <begin position="69"/>
        <end position="79"/>
    </location>
</feature>
<dbReference type="eggNOG" id="COG2979">
    <property type="taxonomic scope" value="Bacteria"/>
</dbReference>
<protein>
    <recommendedName>
        <fullName evidence="4">Tellurite resistance TerB family protein</fullName>
    </recommendedName>
</protein>
<dbReference type="RefSeq" id="WP_052385840.1">
    <property type="nucleotide sequence ID" value="NZ_AVCH01000168.1"/>
</dbReference>
<dbReference type="Proteomes" id="UP000029392">
    <property type="component" value="Unassembled WGS sequence"/>
</dbReference>
<dbReference type="EMBL" id="AVCH01000168">
    <property type="protein sequence ID" value="KFN46505.1"/>
    <property type="molecule type" value="Genomic_DNA"/>
</dbReference>
<feature type="compositionally biased region" description="Pro residues" evidence="1">
    <location>
        <begin position="80"/>
        <end position="89"/>
    </location>
</feature>
<dbReference type="STRING" id="1384054.N790_08480"/>
<dbReference type="Gene3D" id="1.10.3680.10">
    <property type="entry name" value="TerB-like"/>
    <property type="match status" value="1"/>
</dbReference>
<proteinExistence type="predicted"/>
<dbReference type="SUPFAM" id="SSF158682">
    <property type="entry name" value="TerB-like"/>
    <property type="match status" value="1"/>
</dbReference>
<evidence type="ECO:0000313" key="3">
    <source>
        <dbReference type="Proteomes" id="UP000029392"/>
    </source>
</evidence>
<dbReference type="AlphaFoldDB" id="A0A091BQA5"/>
<evidence type="ECO:0008006" key="4">
    <source>
        <dbReference type="Google" id="ProtNLM"/>
    </source>
</evidence>
<sequence>MFNAERLLGQLMGQALGGQLGGHKRKRGKASGLGGMMGGMSTGTKAQLGLGLLGVAMAAFEHYSNKPGAAPQPMAGPGAAMPPPPPAAAAVPPPPPMPVAQVAVRTEQAMHLLRAMITAAHADGLMDAQEREAILGRAREAGLDAEEIEALDAEIRAPFTLEQLVVRTPAQLRPETYAAALIAITADTPEERAFLDRLAGQLQLDDGARRDIHAQLGVDAA</sequence>
<organism evidence="2 3">
    <name type="scientific">Arenimonas malthae CC-JY-1</name>
    <dbReference type="NCBI Taxonomy" id="1384054"/>
    <lineage>
        <taxon>Bacteria</taxon>
        <taxon>Pseudomonadati</taxon>
        <taxon>Pseudomonadota</taxon>
        <taxon>Gammaproteobacteria</taxon>
        <taxon>Lysobacterales</taxon>
        <taxon>Lysobacteraceae</taxon>
        <taxon>Arenimonas</taxon>
    </lineage>
</organism>
<evidence type="ECO:0000313" key="2">
    <source>
        <dbReference type="EMBL" id="KFN46505.1"/>
    </source>
</evidence>
<name>A0A091BQA5_9GAMM</name>
<dbReference type="CDD" id="cd07178">
    <property type="entry name" value="terB_like_YebE"/>
    <property type="match status" value="1"/>
</dbReference>